<accession>A0A2I0W5X0</accession>
<evidence type="ECO:0000313" key="2">
    <source>
        <dbReference type="EMBL" id="PKU71040.1"/>
    </source>
</evidence>
<protein>
    <submittedName>
        <fullName evidence="2">Uncharacterized protein</fullName>
    </submittedName>
</protein>
<reference evidence="2 3" key="2">
    <citation type="journal article" date="2017" name="Nature">
        <title>The Apostasia genome and the evolution of orchids.</title>
        <authorList>
            <person name="Zhang G.Q."/>
            <person name="Liu K.W."/>
            <person name="Li Z."/>
            <person name="Lohaus R."/>
            <person name="Hsiao Y.Y."/>
            <person name="Niu S.C."/>
            <person name="Wang J.Y."/>
            <person name="Lin Y.C."/>
            <person name="Xu Q."/>
            <person name="Chen L.J."/>
            <person name="Yoshida K."/>
            <person name="Fujiwara S."/>
            <person name="Wang Z.W."/>
            <person name="Zhang Y.Q."/>
            <person name="Mitsuda N."/>
            <person name="Wang M."/>
            <person name="Liu G.H."/>
            <person name="Pecoraro L."/>
            <person name="Huang H.X."/>
            <person name="Xiao X.J."/>
            <person name="Lin M."/>
            <person name="Wu X.Y."/>
            <person name="Wu W.L."/>
            <person name="Chen Y.Y."/>
            <person name="Chang S.B."/>
            <person name="Sakamoto S."/>
            <person name="Ohme-Takagi M."/>
            <person name="Yagi M."/>
            <person name="Zeng S.J."/>
            <person name="Shen C.Y."/>
            <person name="Yeh C.M."/>
            <person name="Luo Y.B."/>
            <person name="Tsai W.C."/>
            <person name="Van de Peer Y."/>
            <person name="Liu Z.J."/>
        </authorList>
    </citation>
    <scope>NUCLEOTIDE SEQUENCE [LARGE SCALE GENOMIC DNA]</scope>
    <source>
        <tissue evidence="2">The whole plant</tissue>
    </source>
</reference>
<dbReference type="EMBL" id="KZ502897">
    <property type="protein sequence ID" value="PKU71040.1"/>
    <property type="molecule type" value="Genomic_DNA"/>
</dbReference>
<name>A0A2I0W5X0_9ASPA</name>
<evidence type="ECO:0000256" key="1">
    <source>
        <dbReference type="SAM" id="MobiDB-lite"/>
    </source>
</evidence>
<dbReference type="Proteomes" id="UP000233837">
    <property type="component" value="Unassembled WGS sequence"/>
</dbReference>
<feature type="region of interest" description="Disordered" evidence="1">
    <location>
        <begin position="23"/>
        <end position="68"/>
    </location>
</feature>
<dbReference type="AlphaFoldDB" id="A0A2I0W5X0"/>
<reference evidence="2 3" key="1">
    <citation type="journal article" date="2016" name="Sci. Rep.">
        <title>The Dendrobium catenatum Lindl. genome sequence provides insights into polysaccharide synthase, floral development and adaptive evolution.</title>
        <authorList>
            <person name="Zhang G.Q."/>
            <person name="Xu Q."/>
            <person name="Bian C."/>
            <person name="Tsai W.C."/>
            <person name="Yeh C.M."/>
            <person name="Liu K.W."/>
            <person name="Yoshida K."/>
            <person name="Zhang L.S."/>
            <person name="Chang S.B."/>
            <person name="Chen F."/>
            <person name="Shi Y."/>
            <person name="Su Y.Y."/>
            <person name="Zhang Y.Q."/>
            <person name="Chen L.J."/>
            <person name="Yin Y."/>
            <person name="Lin M."/>
            <person name="Huang H."/>
            <person name="Deng H."/>
            <person name="Wang Z.W."/>
            <person name="Zhu S.L."/>
            <person name="Zhao X."/>
            <person name="Deng C."/>
            <person name="Niu S.C."/>
            <person name="Huang J."/>
            <person name="Wang M."/>
            <person name="Liu G.H."/>
            <person name="Yang H.J."/>
            <person name="Xiao X.J."/>
            <person name="Hsiao Y.Y."/>
            <person name="Wu W.L."/>
            <person name="Chen Y.Y."/>
            <person name="Mitsuda N."/>
            <person name="Ohme-Takagi M."/>
            <person name="Luo Y.B."/>
            <person name="Van de Peer Y."/>
            <person name="Liu Z.J."/>
        </authorList>
    </citation>
    <scope>NUCLEOTIDE SEQUENCE [LARGE SCALE GENOMIC DNA]</scope>
    <source>
        <tissue evidence="2">The whole plant</tissue>
    </source>
</reference>
<evidence type="ECO:0000313" key="3">
    <source>
        <dbReference type="Proteomes" id="UP000233837"/>
    </source>
</evidence>
<feature type="compositionally biased region" description="Polar residues" evidence="1">
    <location>
        <begin position="57"/>
        <end position="68"/>
    </location>
</feature>
<organism evidence="2 3">
    <name type="scientific">Dendrobium catenatum</name>
    <dbReference type="NCBI Taxonomy" id="906689"/>
    <lineage>
        <taxon>Eukaryota</taxon>
        <taxon>Viridiplantae</taxon>
        <taxon>Streptophyta</taxon>
        <taxon>Embryophyta</taxon>
        <taxon>Tracheophyta</taxon>
        <taxon>Spermatophyta</taxon>
        <taxon>Magnoliopsida</taxon>
        <taxon>Liliopsida</taxon>
        <taxon>Asparagales</taxon>
        <taxon>Orchidaceae</taxon>
        <taxon>Epidendroideae</taxon>
        <taxon>Malaxideae</taxon>
        <taxon>Dendrobiinae</taxon>
        <taxon>Dendrobium</taxon>
    </lineage>
</organism>
<gene>
    <name evidence="2" type="ORF">MA16_Dca018658</name>
</gene>
<proteinExistence type="predicted"/>
<sequence>MGVEVVYMVEHDDERPPLRVYQRQYGAGSTAGRDADSSENEEEEEFEENPLFPDATTLASGNISVTPC</sequence>
<keyword evidence="3" id="KW-1185">Reference proteome</keyword>
<feature type="compositionally biased region" description="Acidic residues" evidence="1">
    <location>
        <begin position="37"/>
        <end position="48"/>
    </location>
</feature>